<feature type="binding site" evidence="5">
    <location>
        <position position="87"/>
    </location>
    <ligand>
        <name>FAD</name>
        <dbReference type="ChEBI" id="CHEBI:57692"/>
    </ligand>
</feature>
<evidence type="ECO:0000256" key="5">
    <source>
        <dbReference type="PIRSR" id="PIRSR000137-2"/>
    </source>
</evidence>
<comment type="cofactor">
    <cofactor evidence="1 5">
        <name>FAD</name>
        <dbReference type="ChEBI" id="CHEBI:57692"/>
    </cofactor>
</comment>
<dbReference type="Pfam" id="PF05199">
    <property type="entry name" value="GMC_oxred_C"/>
    <property type="match status" value="1"/>
</dbReference>
<dbReference type="PANTHER" id="PTHR11552">
    <property type="entry name" value="GLUCOSE-METHANOL-CHOLINE GMC OXIDOREDUCTASE"/>
    <property type="match status" value="1"/>
</dbReference>
<dbReference type="GO" id="GO:0050660">
    <property type="term" value="F:flavin adenine dinucleotide binding"/>
    <property type="evidence" value="ECO:0007669"/>
    <property type="project" value="InterPro"/>
</dbReference>
<protein>
    <submittedName>
        <fullName evidence="7">Choline dehydrogenase</fullName>
    </submittedName>
</protein>
<dbReference type="InterPro" id="IPR036188">
    <property type="entry name" value="FAD/NAD-bd_sf"/>
</dbReference>
<dbReference type="Gene3D" id="3.30.410.40">
    <property type="match status" value="1"/>
</dbReference>
<comment type="similarity">
    <text evidence="2">Belongs to the GMC oxidoreductase family.</text>
</comment>
<dbReference type="SUPFAM" id="SSF51905">
    <property type="entry name" value="FAD/NAD(P)-binding domain"/>
    <property type="match status" value="1"/>
</dbReference>
<dbReference type="SUPFAM" id="SSF54373">
    <property type="entry name" value="FAD-linked reductases, C-terminal domain"/>
    <property type="match status" value="1"/>
</dbReference>
<keyword evidence="4 5" id="KW-0274">FAD</keyword>
<keyword evidence="8" id="KW-1185">Reference proteome</keyword>
<dbReference type="PROSITE" id="PS00624">
    <property type="entry name" value="GMC_OXRED_2"/>
    <property type="match status" value="1"/>
</dbReference>
<dbReference type="AlphaFoldDB" id="A0A848E8R3"/>
<sequence>MTTETIEADYVVVGAGSAGCVLASRLSETPGVSVLLVEAGTRERIGLTRMPAALMRTIGNPRYDWGYRSEPDPTRNGLVEDWPRGKVPGGSSAINGMIFIRGAAADYDAWESLGCAGWGWRDVLPLFRRMETADAPDNATRGGMGPQRVSALAWRHPVASDFIASGVAAGIPANDDLNGASHEGIAWNQGSTRNGLRHSAWDAFIRPNLARPNLRTMDGVLVQRITFEGRRASGLAATRNGAALAVRARREVILTAGAINSPQLLMLSGVGETSELAAHGIATVADSPEVGRNLMEHPGLYVQAELTVPTVNAEAAPLRAAWQFLRWAAGRPSPFGVPTAQVLAFLRSHPEAAEPDLQFHLFPYGSVLKDGKRIIPRRNLATILVNVNHPRSRGRLALRSADPAAPIAIHPRLLDDDQDVETLLRGLGWVRRMATTAPFGDKVKALIGVPPAAAGREADIAFLRSAARPFYHPAGTCRMGADARAVVAPDLRVNGVSALRVADISIFPRHIAGNTNATALMIGEKAAELVTQAS</sequence>
<dbReference type="Proteomes" id="UP000548582">
    <property type="component" value="Unassembled WGS sequence"/>
</dbReference>
<dbReference type="InterPro" id="IPR012132">
    <property type="entry name" value="GMC_OxRdtase"/>
</dbReference>
<evidence type="ECO:0000256" key="4">
    <source>
        <dbReference type="ARBA" id="ARBA00022827"/>
    </source>
</evidence>
<comment type="caution">
    <text evidence="7">The sequence shown here is derived from an EMBL/GenBank/DDBJ whole genome shotgun (WGS) entry which is preliminary data.</text>
</comment>
<gene>
    <name evidence="7" type="ORF">GWK16_01320</name>
</gene>
<evidence type="ECO:0000256" key="1">
    <source>
        <dbReference type="ARBA" id="ARBA00001974"/>
    </source>
</evidence>
<evidence type="ECO:0000259" key="6">
    <source>
        <dbReference type="PROSITE" id="PS00624"/>
    </source>
</evidence>
<accession>A0A848E8R3</accession>
<dbReference type="Gene3D" id="3.50.50.60">
    <property type="entry name" value="FAD/NAD(P)-binding domain"/>
    <property type="match status" value="1"/>
</dbReference>
<dbReference type="PANTHER" id="PTHR11552:SF147">
    <property type="entry name" value="CHOLINE DEHYDROGENASE, MITOCHONDRIAL"/>
    <property type="match status" value="1"/>
</dbReference>
<dbReference type="GO" id="GO:0016614">
    <property type="term" value="F:oxidoreductase activity, acting on CH-OH group of donors"/>
    <property type="evidence" value="ECO:0007669"/>
    <property type="project" value="InterPro"/>
</dbReference>
<organism evidence="7 8">
    <name type="scientific">Neoroseomonas marina</name>
    <dbReference type="NCBI Taxonomy" id="1232220"/>
    <lineage>
        <taxon>Bacteria</taxon>
        <taxon>Pseudomonadati</taxon>
        <taxon>Pseudomonadota</taxon>
        <taxon>Alphaproteobacteria</taxon>
        <taxon>Acetobacterales</taxon>
        <taxon>Acetobacteraceae</taxon>
        <taxon>Neoroseomonas</taxon>
    </lineage>
</organism>
<name>A0A848E8R3_9PROT</name>
<dbReference type="InterPro" id="IPR000172">
    <property type="entry name" value="GMC_OxRdtase_N"/>
</dbReference>
<feature type="domain" description="Glucose-methanol-choline oxidoreductase N-terminal" evidence="6">
    <location>
        <begin position="257"/>
        <end position="271"/>
    </location>
</feature>
<proteinExistence type="inferred from homology"/>
<keyword evidence="3" id="KW-0285">Flavoprotein</keyword>
<evidence type="ECO:0000313" key="8">
    <source>
        <dbReference type="Proteomes" id="UP000548582"/>
    </source>
</evidence>
<dbReference type="Pfam" id="PF00732">
    <property type="entry name" value="GMC_oxred_N"/>
    <property type="match status" value="1"/>
</dbReference>
<reference evidence="7 8" key="1">
    <citation type="submission" date="2020-03" db="EMBL/GenBank/DDBJ databases">
        <authorList>
            <person name="Sun Q."/>
        </authorList>
    </citation>
    <scope>NUCLEOTIDE SEQUENCE [LARGE SCALE GENOMIC DNA]</scope>
    <source>
        <strain evidence="7 8">JC162</strain>
    </source>
</reference>
<evidence type="ECO:0000256" key="2">
    <source>
        <dbReference type="ARBA" id="ARBA00010790"/>
    </source>
</evidence>
<evidence type="ECO:0000313" key="7">
    <source>
        <dbReference type="EMBL" id="NMJ39863.1"/>
    </source>
</evidence>
<dbReference type="EMBL" id="JABBKX010000001">
    <property type="protein sequence ID" value="NMJ39863.1"/>
    <property type="molecule type" value="Genomic_DNA"/>
</dbReference>
<feature type="binding site" evidence="5">
    <location>
        <position position="222"/>
    </location>
    <ligand>
        <name>FAD</name>
        <dbReference type="ChEBI" id="CHEBI:57692"/>
    </ligand>
</feature>
<dbReference type="PIRSF" id="PIRSF000137">
    <property type="entry name" value="Alcohol_oxidase"/>
    <property type="match status" value="1"/>
</dbReference>
<evidence type="ECO:0000256" key="3">
    <source>
        <dbReference type="ARBA" id="ARBA00022630"/>
    </source>
</evidence>
<dbReference type="RefSeq" id="WP_170052172.1">
    <property type="nucleotide sequence ID" value="NZ_JABBKX010000001.1"/>
</dbReference>
<dbReference type="InterPro" id="IPR007867">
    <property type="entry name" value="GMC_OxRtase_C"/>
</dbReference>